<evidence type="ECO:0000259" key="2">
    <source>
        <dbReference type="PROSITE" id="PS50004"/>
    </source>
</evidence>
<dbReference type="Gene3D" id="2.60.40.150">
    <property type="entry name" value="C2 domain"/>
    <property type="match status" value="1"/>
</dbReference>
<dbReference type="InterPro" id="IPR035892">
    <property type="entry name" value="C2_domain_sf"/>
</dbReference>
<dbReference type="AlphaFoldDB" id="A0A812NYG7"/>
<protein>
    <recommendedName>
        <fullName evidence="2">C2 domain-containing protein</fullName>
    </recommendedName>
</protein>
<feature type="non-terminal residue" evidence="3">
    <location>
        <position position="480"/>
    </location>
</feature>
<dbReference type="EMBL" id="CAJNIZ010013038">
    <property type="protein sequence ID" value="CAE7342202.1"/>
    <property type="molecule type" value="Genomic_DNA"/>
</dbReference>
<dbReference type="Pfam" id="PF00168">
    <property type="entry name" value="C2"/>
    <property type="match status" value="1"/>
</dbReference>
<dbReference type="InterPro" id="IPR000008">
    <property type="entry name" value="C2_dom"/>
</dbReference>
<name>A0A812NYG7_SYMPI</name>
<keyword evidence="4" id="KW-1185">Reference proteome</keyword>
<evidence type="ECO:0000313" key="4">
    <source>
        <dbReference type="Proteomes" id="UP000649617"/>
    </source>
</evidence>
<comment type="caution">
    <text evidence="3">The sequence shown here is derived from an EMBL/GenBank/DDBJ whole genome shotgun (WGS) entry which is preliminary data.</text>
</comment>
<accession>A0A812NYG7</accession>
<evidence type="ECO:0000256" key="1">
    <source>
        <dbReference type="SAM" id="MobiDB-lite"/>
    </source>
</evidence>
<dbReference type="OrthoDB" id="419768at2759"/>
<dbReference type="CDD" id="cd00030">
    <property type="entry name" value="C2"/>
    <property type="match status" value="1"/>
</dbReference>
<sequence length="480" mass="52878">MQECLTSPSIPLMSGTGGDCFSICFFTTWLCEGIFDIADNICDAYADIGSIGFGAAVTAGVAAAIPGVLWDLPMAATLGLLAKEFVEPLFDRVVERVCQPTDTLGDSIALTDECMDAMKYFAGSFDNIVETAGTDLNGMLTGNIQDCCSTVMRRRRRLGYCSNVERRRRCLVDWNPTDHDECYNPEDELLEDYEEGLTVTMESATNLPNTDWPIGQIDPYVTCEDEDGDSYFQTQALDDGGTSPTWYSGNSGWLSDWEEGEDIVCEIWDEDSLRLDDKLGSFVIPASSLDGLDDHDGDSVASVKVTVPVDISSWRSGKSFRGNASNASNISRTKVSTQGTATAQVQRGNTAQPSCPGKERGNNAKCDAEKTLRTRCHKCMIYEPCASGRKDTPSTSFGNVEVCSHRYDYVRNKMASDLVIPFEVLRGVEDIENPNGGRVPAPQDGFWQWADEKCTKHWAPTRGLPKEECLLLINERNRRT</sequence>
<dbReference type="SUPFAM" id="SSF49562">
    <property type="entry name" value="C2 domain (Calcium/lipid-binding domain, CaLB)"/>
    <property type="match status" value="1"/>
</dbReference>
<proteinExistence type="predicted"/>
<gene>
    <name evidence="3" type="ORF">SPIL2461_LOCUS8083</name>
</gene>
<reference evidence="3" key="1">
    <citation type="submission" date="2021-02" db="EMBL/GenBank/DDBJ databases">
        <authorList>
            <person name="Dougan E. K."/>
            <person name="Rhodes N."/>
            <person name="Thang M."/>
            <person name="Chan C."/>
        </authorList>
    </citation>
    <scope>NUCLEOTIDE SEQUENCE</scope>
</reference>
<evidence type="ECO:0000313" key="3">
    <source>
        <dbReference type="EMBL" id="CAE7342202.1"/>
    </source>
</evidence>
<organism evidence="3 4">
    <name type="scientific">Symbiodinium pilosum</name>
    <name type="common">Dinoflagellate</name>
    <dbReference type="NCBI Taxonomy" id="2952"/>
    <lineage>
        <taxon>Eukaryota</taxon>
        <taxon>Sar</taxon>
        <taxon>Alveolata</taxon>
        <taxon>Dinophyceae</taxon>
        <taxon>Suessiales</taxon>
        <taxon>Symbiodiniaceae</taxon>
        <taxon>Symbiodinium</taxon>
    </lineage>
</organism>
<dbReference type="Proteomes" id="UP000649617">
    <property type="component" value="Unassembled WGS sequence"/>
</dbReference>
<dbReference type="PROSITE" id="PS50004">
    <property type="entry name" value="C2"/>
    <property type="match status" value="1"/>
</dbReference>
<feature type="domain" description="C2" evidence="2">
    <location>
        <begin position="177"/>
        <end position="299"/>
    </location>
</feature>
<feature type="region of interest" description="Disordered" evidence="1">
    <location>
        <begin position="318"/>
        <end position="363"/>
    </location>
</feature>
<feature type="compositionally biased region" description="Polar residues" evidence="1">
    <location>
        <begin position="322"/>
        <end position="353"/>
    </location>
</feature>